<keyword evidence="1" id="KW-0812">Transmembrane</keyword>
<dbReference type="EMBL" id="KE504168">
    <property type="protein sequence ID" value="EPS98198.1"/>
    <property type="molecule type" value="Genomic_DNA"/>
</dbReference>
<dbReference type="InParanoid" id="S8E4E3"/>
<dbReference type="OrthoDB" id="2800435at2759"/>
<feature type="non-terminal residue" evidence="2">
    <location>
        <position position="1"/>
    </location>
</feature>
<feature type="transmembrane region" description="Helical" evidence="1">
    <location>
        <begin position="110"/>
        <end position="126"/>
    </location>
</feature>
<keyword evidence="1" id="KW-0472">Membrane</keyword>
<sequence length="160" mass="18587">IIDKSCHFWYQWFMYTFLVGRISLSGILIMRLYIMYRCSRTFLIALCALFAIEITTEIVIMAEPYAWAYWVPTMIWESLLLALSLYKSAQQARAEEGTPHLMVVLLRDSILYFGGALATILANFIIWKSEVRTSYRSYGRRVSIAINSVLGCRMMVSRVR</sequence>
<dbReference type="HOGENOM" id="CLU_1656293_0_0_1"/>
<protein>
    <recommendedName>
        <fullName evidence="4">Chitin synthase export chaperone</fullName>
    </recommendedName>
</protein>
<keyword evidence="1" id="KW-1133">Transmembrane helix</keyword>
<name>S8E4E3_FOMSC</name>
<proteinExistence type="predicted"/>
<dbReference type="Proteomes" id="UP000015241">
    <property type="component" value="Unassembled WGS sequence"/>
</dbReference>
<dbReference type="AlphaFoldDB" id="S8E4E3"/>
<evidence type="ECO:0000313" key="2">
    <source>
        <dbReference type="EMBL" id="EPS98198.1"/>
    </source>
</evidence>
<evidence type="ECO:0008006" key="4">
    <source>
        <dbReference type="Google" id="ProtNLM"/>
    </source>
</evidence>
<accession>S8E4E3</accession>
<feature type="transmembrane region" description="Helical" evidence="1">
    <location>
        <begin position="12"/>
        <end position="34"/>
    </location>
</feature>
<reference evidence="2 3" key="1">
    <citation type="journal article" date="2012" name="Science">
        <title>The Paleozoic origin of enzymatic lignin decomposition reconstructed from 31 fungal genomes.</title>
        <authorList>
            <person name="Floudas D."/>
            <person name="Binder M."/>
            <person name="Riley R."/>
            <person name="Barry K."/>
            <person name="Blanchette R.A."/>
            <person name="Henrissat B."/>
            <person name="Martinez A.T."/>
            <person name="Otillar R."/>
            <person name="Spatafora J.W."/>
            <person name="Yadav J.S."/>
            <person name="Aerts A."/>
            <person name="Benoit I."/>
            <person name="Boyd A."/>
            <person name="Carlson A."/>
            <person name="Copeland A."/>
            <person name="Coutinho P.M."/>
            <person name="de Vries R.P."/>
            <person name="Ferreira P."/>
            <person name="Findley K."/>
            <person name="Foster B."/>
            <person name="Gaskell J."/>
            <person name="Glotzer D."/>
            <person name="Gorecki P."/>
            <person name="Heitman J."/>
            <person name="Hesse C."/>
            <person name="Hori C."/>
            <person name="Igarashi K."/>
            <person name="Jurgens J.A."/>
            <person name="Kallen N."/>
            <person name="Kersten P."/>
            <person name="Kohler A."/>
            <person name="Kuees U."/>
            <person name="Kumar T.K.A."/>
            <person name="Kuo A."/>
            <person name="LaButti K."/>
            <person name="Larrondo L.F."/>
            <person name="Lindquist E."/>
            <person name="Ling A."/>
            <person name="Lombard V."/>
            <person name="Lucas S."/>
            <person name="Lundell T."/>
            <person name="Martin R."/>
            <person name="McLaughlin D.J."/>
            <person name="Morgenstern I."/>
            <person name="Morin E."/>
            <person name="Murat C."/>
            <person name="Nagy L.G."/>
            <person name="Nolan M."/>
            <person name="Ohm R.A."/>
            <person name="Patyshakuliyeva A."/>
            <person name="Rokas A."/>
            <person name="Ruiz-Duenas F.J."/>
            <person name="Sabat G."/>
            <person name="Salamov A."/>
            <person name="Samejima M."/>
            <person name="Schmutz J."/>
            <person name="Slot J.C."/>
            <person name="St John F."/>
            <person name="Stenlid J."/>
            <person name="Sun H."/>
            <person name="Sun S."/>
            <person name="Syed K."/>
            <person name="Tsang A."/>
            <person name="Wiebenga A."/>
            <person name="Young D."/>
            <person name="Pisabarro A."/>
            <person name="Eastwood D.C."/>
            <person name="Martin F."/>
            <person name="Cullen D."/>
            <person name="Grigoriev I.V."/>
            <person name="Hibbett D.S."/>
        </authorList>
    </citation>
    <scope>NUCLEOTIDE SEQUENCE</scope>
    <source>
        <strain evidence="3">FP-58527</strain>
    </source>
</reference>
<evidence type="ECO:0000256" key="1">
    <source>
        <dbReference type="SAM" id="Phobius"/>
    </source>
</evidence>
<keyword evidence="3" id="KW-1185">Reference proteome</keyword>
<organism evidence="2 3">
    <name type="scientific">Fomitopsis schrenkii</name>
    <name type="common">Brown rot fungus</name>
    <dbReference type="NCBI Taxonomy" id="2126942"/>
    <lineage>
        <taxon>Eukaryota</taxon>
        <taxon>Fungi</taxon>
        <taxon>Dikarya</taxon>
        <taxon>Basidiomycota</taxon>
        <taxon>Agaricomycotina</taxon>
        <taxon>Agaricomycetes</taxon>
        <taxon>Polyporales</taxon>
        <taxon>Fomitopsis</taxon>
    </lineage>
</organism>
<feature type="non-terminal residue" evidence="2">
    <location>
        <position position="160"/>
    </location>
</feature>
<evidence type="ECO:0000313" key="3">
    <source>
        <dbReference type="Proteomes" id="UP000015241"/>
    </source>
</evidence>
<gene>
    <name evidence="2" type="ORF">FOMPIDRAFT_1085284</name>
</gene>
<feature type="transmembrane region" description="Helical" evidence="1">
    <location>
        <begin position="41"/>
        <end position="61"/>
    </location>
</feature>